<dbReference type="EMBL" id="JANBOH010000130">
    <property type="protein sequence ID" value="KAJ1644992.1"/>
    <property type="molecule type" value="Genomic_DNA"/>
</dbReference>
<dbReference type="InterPro" id="IPR045851">
    <property type="entry name" value="AMP-bd_C_sf"/>
</dbReference>
<dbReference type="CDD" id="cd05911">
    <property type="entry name" value="Firefly_Luc_like"/>
    <property type="match status" value="1"/>
</dbReference>
<sequence>MIFNSPYPSIPRAPAQDIPTFIFEYADKHSVFAKNPDLVALSEKSVSLTYSELRQMTDQVASGLVNNLGLKQKDYILVLLPNSVYYAPILLGALMAGLVCITANPAYTEGELAHLFNLCQPSAIVTVSDNYRLVEKVALSTKNQLLQGRIVTIDQSERGIFLFDILCDKPFDKQNLETKTAFEERPAVLVLSSGTTGKPKGVELSHANIISNLLQNMVFEDHESAVDLLTQRSPYHSCIACLPYFHIYGLLLVLLFSIARGRRQIVMPKFDIELLCQLTEKHKIAVAHLVPPIIIQLAKNPVVNRYNLTSLAYIVSGAAPLTQETQREVQKRLNCIVAQAYGLSEASPVTHRATTDSVPPGSTGYLLPSMHCKIIDESGKLLGKNMIGEICLSGPNIMIGYFNNPEATRQTIDSDGFLHTGDVGYVDERGCYYISDRKKELIKYKGYQVAPAELEGLLMDHPAVLDAAVIPVYSRSQETEFPKAFVVVRQDFASSSLVDDIAKWVASRVAPYKALRGGIEIIDAIPKSASGKILRKVLRERQAAEDRLTKTTAKL</sequence>
<keyword evidence="7" id="KW-1185">Reference proteome</keyword>
<evidence type="ECO:0000259" key="4">
    <source>
        <dbReference type="Pfam" id="PF00501"/>
    </source>
</evidence>
<feature type="domain" description="AMP-binding enzyme C-terminal" evidence="5">
    <location>
        <begin position="453"/>
        <end position="532"/>
    </location>
</feature>
<protein>
    <recommendedName>
        <fullName evidence="8">Acetyl-CoA synthetase-like protein</fullName>
    </recommendedName>
</protein>
<evidence type="ECO:0000313" key="6">
    <source>
        <dbReference type="EMBL" id="KAJ1644992.1"/>
    </source>
</evidence>
<evidence type="ECO:0000256" key="1">
    <source>
        <dbReference type="ARBA" id="ARBA00006432"/>
    </source>
</evidence>
<organism evidence="6 7">
    <name type="scientific">Coemansia asiatica</name>
    <dbReference type="NCBI Taxonomy" id="1052880"/>
    <lineage>
        <taxon>Eukaryota</taxon>
        <taxon>Fungi</taxon>
        <taxon>Fungi incertae sedis</taxon>
        <taxon>Zoopagomycota</taxon>
        <taxon>Kickxellomycotina</taxon>
        <taxon>Kickxellomycetes</taxon>
        <taxon>Kickxellales</taxon>
        <taxon>Kickxellaceae</taxon>
        <taxon>Coemansia</taxon>
    </lineage>
</organism>
<comment type="caution">
    <text evidence="6">The sequence shown here is derived from an EMBL/GenBank/DDBJ whole genome shotgun (WGS) entry which is preliminary data.</text>
</comment>
<gene>
    <name evidence="6" type="ORF">LPJ64_003373</name>
</gene>
<keyword evidence="2" id="KW-0436">Ligase</keyword>
<feature type="domain" description="AMP-dependent synthetase/ligase" evidence="4">
    <location>
        <begin position="33"/>
        <end position="402"/>
    </location>
</feature>
<name>A0A9W8CJL6_9FUNG</name>
<dbReference type="AlphaFoldDB" id="A0A9W8CJL6"/>
<keyword evidence="3" id="KW-0472">Membrane</keyword>
<accession>A0A9W8CJL6</accession>
<dbReference type="PROSITE" id="PS00455">
    <property type="entry name" value="AMP_BINDING"/>
    <property type="match status" value="1"/>
</dbReference>
<feature type="transmembrane region" description="Helical" evidence="3">
    <location>
        <begin position="242"/>
        <end position="259"/>
    </location>
</feature>
<keyword evidence="3" id="KW-0812">Transmembrane</keyword>
<dbReference type="PANTHER" id="PTHR24096">
    <property type="entry name" value="LONG-CHAIN-FATTY-ACID--COA LIGASE"/>
    <property type="match status" value="1"/>
</dbReference>
<evidence type="ECO:0000256" key="2">
    <source>
        <dbReference type="ARBA" id="ARBA00022598"/>
    </source>
</evidence>
<reference evidence="6" key="1">
    <citation type="submission" date="2022-07" db="EMBL/GenBank/DDBJ databases">
        <title>Phylogenomic reconstructions and comparative analyses of Kickxellomycotina fungi.</title>
        <authorList>
            <person name="Reynolds N.K."/>
            <person name="Stajich J.E."/>
            <person name="Barry K."/>
            <person name="Grigoriev I.V."/>
            <person name="Crous P."/>
            <person name="Smith M.E."/>
        </authorList>
    </citation>
    <scope>NUCLEOTIDE SEQUENCE</scope>
    <source>
        <strain evidence="6">NBRC 105413</strain>
    </source>
</reference>
<dbReference type="Gene3D" id="3.40.50.12780">
    <property type="entry name" value="N-terminal domain of ligase-like"/>
    <property type="match status" value="1"/>
</dbReference>
<keyword evidence="3" id="KW-1133">Transmembrane helix</keyword>
<dbReference type="Pfam" id="PF13193">
    <property type="entry name" value="AMP-binding_C"/>
    <property type="match status" value="1"/>
</dbReference>
<evidence type="ECO:0000259" key="5">
    <source>
        <dbReference type="Pfam" id="PF13193"/>
    </source>
</evidence>
<comment type="similarity">
    <text evidence="1">Belongs to the ATP-dependent AMP-binding enzyme family.</text>
</comment>
<dbReference type="InterPro" id="IPR000873">
    <property type="entry name" value="AMP-dep_synth/lig_dom"/>
</dbReference>
<dbReference type="Pfam" id="PF00501">
    <property type="entry name" value="AMP-binding"/>
    <property type="match status" value="1"/>
</dbReference>
<dbReference type="Proteomes" id="UP001145021">
    <property type="component" value="Unassembled WGS sequence"/>
</dbReference>
<dbReference type="InterPro" id="IPR025110">
    <property type="entry name" value="AMP-bd_C"/>
</dbReference>
<dbReference type="Gene3D" id="3.30.300.30">
    <property type="match status" value="1"/>
</dbReference>
<evidence type="ECO:0000256" key="3">
    <source>
        <dbReference type="SAM" id="Phobius"/>
    </source>
</evidence>
<evidence type="ECO:0000313" key="7">
    <source>
        <dbReference type="Proteomes" id="UP001145021"/>
    </source>
</evidence>
<dbReference type="SUPFAM" id="SSF56801">
    <property type="entry name" value="Acetyl-CoA synthetase-like"/>
    <property type="match status" value="1"/>
</dbReference>
<dbReference type="InterPro" id="IPR042099">
    <property type="entry name" value="ANL_N_sf"/>
</dbReference>
<dbReference type="PANTHER" id="PTHR24096:SF149">
    <property type="entry name" value="AMP-BINDING DOMAIN-CONTAINING PROTEIN-RELATED"/>
    <property type="match status" value="1"/>
</dbReference>
<evidence type="ECO:0008006" key="8">
    <source>
        <dbReference type="Google" id="ProtNLM"/>
    </source>
</evidence>
<dbReference type="InterPro" id="IPR020845">
    <property type="entry name" value="AMP-binding_CS"/>
</dbReference>
<proteinExistence type="inferred from homology"/>
<dbReference type="GO" id="GO:0016405">
    <property type="term" value="F:CoA-ligase activity"/>
    <property type="evidence" value="ECO:0007669"/>
    <property type="project" value="TreeGrafter"/>
</dbReference>